<evidence type="ECO:0000256" key="6">
    <source>
        <dbReference type="ARBA" id="ARBA00023136"/>
    </source>
</evidence>
<comment type="caution">
    <text evidence="8">The sequence shown here is derived from an EMBL/GenBank/DDBJ whole genome shotgun (WGS) entry which is preliminary data.</text>
</comment>
<dbReference type="PANTHER" id="PTHR34584">
    <property type="entry name" value="NA(+)/H(+) ANTIPORTER SUBUNIT E1"/>
    <property type="match status" value="1"/>
</dbReference>
<organism evidence="8 9">
    <name type="scientific">Micromonospora radicis</name>
    <dbReference type="NCBI Taxonomy" id="1894971"/>
    <lineage>
        <taxon>Bacteria</taxon>
        <taxon>Bacillati</taxon>
        <taxon>Actinomycetota</taxon>
        <taxon>Actinomycetes</taxon>
        <taxon>Micromonosporales</taxon>
        <taxon>Micromonosporaceae</taxon>
        <taxon>Micromonospora</taxon>
    </lineage>
</organism>
<reference evidence="8 9" key="1">
    <citation type="submission" date="2018-08" db="EMBL/GenBank/DDBJ databases">
        <title>Jishengella sp. nov., isolated from a root of Azadirachta indica A. Juss. var. siamensis Valenton.</title>
        <authorList>
            <person name="Kuncharoen N."/>
            <person name="Tanasupawat S."/>
            <person name="Kudo T."/>
            <person name="Ohkuma M."/>
        </authorList>
    </citation>
    <scope>NUCLEOTIDE SEQUENCE [LARGE SCALE GENOMIC DNA]</scope>
    <source>
        <strain evidence="8 9">AZ1-13</strain>
    </source>
</reference>
<dbReference type="InterPro" id="IPR002758">
    <property type="entry name" value="Cation_antiport_E"/>
</dbReference>
<keyword evidence="5" id="KW-1133">Transmembrane helix</keyword>
<dbReference type="OrthoDB" id="3837866at2"/>
<dbReference type="AlphaFoldDB" id="A0A418MUW4"/>
<comment type="subcellular location">
    <subcellularLocation>
        <location evidence="1">Cell membrane</location>
        <topology evidence="1">Multi-pass membrane protein</topology>
    </subcellularLocation>
</comment>
<evidence type="ECO:0000256" key="3">
    <source>
        <dbReference type="ARBA" id="ARBA00022475"/>
    </source>
</evidence>
<comment type="similarity">
    <text evidence="2">Belongs to the CPA3 antiporters (TC 2.A.63) subunit E family.</text>
</comment>
<protein>
    <submittedName>
        <fullName evidence="8">Cation transporter</fullName>
    </submittedName>
</protein>
<evidence type="ECO:0000256" key="2">
    <source>
        <dbReference type="ARBA" id="ARBA00006228"/>
    </source>
</evidence>
<gene>
    <name evidence="8" type="ORF">D2L64_12670</name>
</gene>
<dbReference type="RefSeq" id="WP_119575637.1">
    <property type="nucleotide sequence ID" value="NZ_QXEC01000010.1"/>
</dbReference>
<dbReference type="PANTHER" id="PTHR34584:SF1">
    <property type="entry name" value="NA(+)_H(+) ANTIPORTER SUBUNIT E1"/>
    <property type="match status" value="1"/>
</dbReference>
<proteinExistence type="inferred from homology"/>
<evidence type="ECO:0000313" key="8">
    <source>
        <dbReference type="EMBL" id="RIV38394.1"/>
    </source>
</evidence>
<evidence type="ECO:0000256" key="7">
    <source>
        <dbReference type="SAM" id="MobiDB-lite"/>
    </source>
</evidence>
<dbReference type="EMBL" id="QXEC01000010">
    <property type="protein sequence ID" value="RIV38394.1"/>
    <property type="molecule type" value="Genomic_DNA"/>
</dbReference>
<name>A0A418MUW4_9ACTN</name>
<evidence type="ECO:0000313" key="9">
    <source>
        <dbReference type="Proteomes" id="UP000283832"/>
    </source>
</evidence>
<evidence type="ECO:0000256" key="4">
    <source>
        <dbReference type="ARBA" id="ARBA00022692"/>
    </source>
</evidence>
<dbReference type="Pfam" id="PF01899">
    <property type="entry name" value="MNHE"/>
    <property type="match status" value="1"/>
</dbReference>
<feature type="region of interest" description="Disordered" evidence="7">
    <location>
        <begin position="127"/>
        <end position="153"/>
    </location>
</feature>
<keyword evidence="3" id="KW-1003">Cell membrane</keyword>
<evidence type="ECO:0000256" key="1">
    <source>
        <dbReference type="ARBA" id="ARBA00004651"/>
    </source>
</evidence>
<accession>A0A418MUW4</accession>
<dbReference type="GO" id="GO:0008324">
    <property type="term" value="F:monoatomic cation transmembrane transporter activity"/>
    <property type="evidence" value="ECO:0007669"/>
    <property type="project" value="InterPro"/>
</dbReference>
<sequence>MRRPTGGTSRGTPTGPTRRVAVRAGRVLRFTGYFAVRLCQANLAVAWEILTPGSGLTPGVVRVPLRAVTDTEVAAVALAVSLTPGTLTLAIHRDPTALSVHGMYAADPVAFRRDVAELERRVLAAIRPADHPAENGPDDEPPGDGAGVPWRWR</sequence>
<dbReference type="GO" id="GO:0005886">
    <property type="term" value="C:plasma membrane"/>
    <property type="evidence" value="ECO:0007669"/>
    <property type="project" value="UniProtKB-SubCell"/>
</dbReference>
<keyword evidence="6" id="KW-0472">Membrane</keyword>
<keyword evidence="9" id="KW-1185">Reference proteome</keyword>
<keyword evidence="4" id="KW-0812">Transmembrane</keyword>
<dbReference type="Proteomes" id="UP000283832">
    <property type="component" value="Unassembled WGS sequence"/>
</dbReference>
<evidence type="ECO:0000256" key="5">
    <source>
        <dbReference type="ARBA" id="ARBA00022989"/>
    </source>
</evidence>